<organism evidence="2 3">
    <name type="scientific">Leeia aquatica</name>
    <dbReference type="NCBI Taxonomy" id="2725557"/>
    <lineage>
        <taxon>Bacteria</taxon>
        <taxon>Pseudomonadati</taxon>
        <taxon>Pseudomonadota</taxon>
        <taxon>Betaproteobacteria</taxon>
        <taxon>Neisseriales</taxon>
        <taxon>Leeiaceae</taxon>
        <taxon>Leeia</taxon>
    </lineage>
</organism>
<comment type="caution">
    <text evidence="2">The sequence shown here is derived from an EMBL/GenBank/DDBJ whole genome shotgun (WGS) entry which is preliminary data.</text>
</comment>
<keyword evidence="3" id="KW-1185">Reference proteome</keyword>
<dbReference type="RefSeq" id="WP_168875440.1">
    <property type="nucleotide sequence ID" value="NZ_JABAIM010000001.1"/>
</dbReference>
<dbReference type="EMBL" id="JABAIM010000001">
    <property type="protein sequence ID" value="NLR73783.1"/>
    <property type="molecule type" value="Genomic_DNA"/>
</dbReference>
<protein>
    <submittedName>
        <fullName evidence="2">GSCFA domain-containing protein</fullName>
    </submittedName>
</protein>
<dbReference type="Pfam" id="PF08885">
    <property type="entry name" value="GSCFA"/>
    <property type="match status" value="1"/>
</dbReference>
<sequence>MNPYQALPPVAFWRTAIAERDAFSISGLWQPRFPLTRDDRVLTAGSCFAQHISRAMASAGISWLDTEPAPAWLPRSEHAANHYGVFSFRTGNLYTVAGFLQWLRWAFGEAPMPDEMWEAQGRWYDPFRPAILPDGYASQAMLQQGRETTLRAIRDGVQQATLLVFTLGLTEAWRHRQHGYVYPMCPGTLHGRFDAQLHEFHNYRFVEILQDMQQLLQLLKIHNPALRVLLTVSPVPLTATASGKHVLCATTQSKSVLRAVAGELADTHDHVDYFPSYEIITSPPFKGMFFDPNLRTVCPHGVDQVMRHFWQAQGIDPRVPSSSSEHVGNEADLQCEEVVLAYHQQG</sequence>
<dbReference type="Proteomes" id="UP000587991">
    <property type="component" value="Unassembled WGS sequence"/>
</dbReference>
<evidence type="ECO:0000313" key="3">
    <source>
        <dbReference type="Proteomes" id="UP000587991"/>
    </source>
</evidence>
<name>A0A847S204_9NEIS</name>
<dbReference type="AlphaFoldDB" id="A0A847S204"/>
<reference evidence="2 3" key="1">
    <citation type="submission" date="2020-04" db="EMBL/GenBank/DDBJ databases">
        <title>Draft genome of Leeia sp. IMCC25680.</title>
        <authorList>
            <person name="Song J."/>
            <person name="Cho J.-C."/>
        </authorList>
    </citation>
    <scope>NUCLEOTIDE SEQUENCE [LARGE SCALE GENOMIC DNA]</scope>
    <source>
        <strain evidence="2 3">IMCC25680</strain>
    </source>
</reference>
<evidence type="ECO:0000313" key="2">
    <source>
        <dbReference type="EMBL" id="NLR73783.1"/>
    </source>
</evidence>
<gene>
    <name evidence="2" type="ORF">HF682_01230</name>
</gene>
<accession>A0A847S204</accession>
<feature type="domain" description="GSCFA" evidence="1">
    <location>
        <begin position="40"/>
        <end position="309"/>
    </location>
</feature>
<dbReference type="InterPro" id="IPR014982">
    <property type="entry name" value="GSCFA"/>
</dbReference>
<proteinExistence type="predicted"/>
<evidence type="ECO:0000259" key="1">
    <source>
        <dbReference type="Pfam" id="PF08885"/>
    </source>
</evidence>